<evidence type="ECO:0000259" key="4">
    <source>
        <dbReference type="SMART" id="SM00703"/>
    </source>
</evidence>
<dbReference type="GO" id="GO:0016747">
    <property type="term" value="F:acyltransferase activity, transferring groups other than amino-acyl groups"/>
    <property type="evidence" value="ECO:0007669"/>
    <property type="project" value="InterPro"/>
</dbReference>
<dbReference type="Pfam" id="PF20146">
    <property type="entry name" value="NRF"/>
    <property type="match status" value="1"/>
</dbReference>
<feature type="signal peptide" evidence="3">
    <location>
        <begin position="1"/>
        <end position="23"/>
    </location>
</feature>
<proteinExistence type="predicted"/>
<keyword evidence="2" id="KW-0472">Membrane</keyword>
<feature type="region of interest" description="Disordered" evidence="1">
    <location>
        <begin position="853"/>
        <end position="874"/>
    </location>
</feature>
<feature type="transmembrane region" description="Helical" evidence="2">
    <location>
        <begin position="474"/>
        <end position="495"/>
    </location>
</feature>
<reference evidence="6" key="1">
    <citation type="submission" date="2025-08" db="UniProtKB">
        <authorList>
            <consortium name="RefSeq"/>
        </authorList>
    </citation>
    <scope>IDENTIFICATION</scope>
</reference>
<feature type="transmembrane region" description="Helical" evidence="2">
    <location>
        <begin position="716"/>
        <end position="734"/>
    </location>
</feature>
<dbReference type="InterPro" id="IPR002656">
    <property type="entry name" value="Acyl_transf_3_dom"/>
</dbReference>
<evidence type="ECO:0000313" key="6">
    <source>
        <dbReference type="RefSeq" id="XP_055861676.1"/>
    </source>
</evidence>
<dbReference type="InterPro" id="IPR006621">
    <property type="entry name" value="Nose-resist-to-fluoxetine_N"/>
</dbReference>
<evidence type="ECO:0000256" key="1">
    <source>
        <dbReference type="SAM" id="MobiDB-lite"/>
    </source>
</evidence>
<feature type="transmembrane region" description="Helical" evidence="2">
    <location>
        <begin position="432"/>
        <end position="453"/>
    </location>
</feature>
<keyword evidence="5" id="KW-1185">Reference proteome</keyword>
<dbReference type="InterPro" id="IPR052728">
    <property type="entry name" value="O2_lipid_transport_reg"/>
</dbReference>
<gene>
    <name evidence="6" type="primary">LOC106068402</name>
</gene>
<feature type="transmembrane region" description="Helical" evidence="2">
    <location>
        <begin position="607"/>
        <end position="624"/>
    </location>
</feature>
<feature type="transmembrane region" description="Helical" evidence="2">
    <location>
        <begin position="216"/>
        <end position="239"/>
    </location>
</feature>
<dbReference type="AlphaFoldDB" id="A0A9W2YFT2"/>
<keyword evidence="2" id="KW-0812">Transmembrane</keyword>
<feature type="transmembrane region" description="Helical" evidence="2">
    <location>
        <begin position="393"/>
        <end position="412"/>
    </location>
</feature>
<evidence type="ECO:0000313" key="5">
    <source>
        <dbReference type="Proteomes" id="UP001165740"/>
    </source>
</evidence>
<feature type="transmembrane region" description="Helical" evidence="2">
    <location>
        <begin position="636"/>
        <end position="656"/>
    </location>
</feature>
<protein>
    <submittedName>
        <fullName evidence="6">Uncharacterized protein LOC106068402 isoform X2</fullName>
    </submittedName>
</protein>
<dbReference type="SMART" id="SM00703">
    <property type="entry name" value="NRF"/>
    <property type="match status" value="1"/>
</dbReference>
<name>A0A9W2YFT2_BIOGL</name>
<organism evidence="5 6">
    <name type="scientific">Biomphalaria glabrata</name>
    <name type="common">Bloodfluke planorb</name>
    <name type="synonym">Freshwater snail</name>
    <dbReference type="NCBI Taxonomy" id="6526"/>
    <lineage>
        <taxon>Eukaryota</taxon>
        <taxon>Metazoa</taxon>
        <taxon>Spiralia</taxon>
        <taxon>Lophotrochozoa</taxon>
        <taxon>Mollusca</taxon>
        <taxon>Gastropoda</taxon>
        <taxon>Heterobranchia</taxon>
        <taxon>Euthyneura</taxon>
        <taxon>Panpulmonata</taxon>
        <taxon>Hygrophila</taxon>
        <taxon>Lymnaeoidea</taxon>
        <taxon>Planorbidae</taxon>
        <taxon>Biomphalaria</taxon>
    </lineage>
</organism>
<feature type="transmembrane region" description="Helical" evidence="2">
    <location>
        <begin position="551"/>
        <end position="582"/>
    </location>
</feature>
<accession>A0A9W2YFT2</accession>
<evidence type="ECO:0000256" key="3">
    <source>
        <dbReference type="SAM" id="SignalP"/>
    </source>
</evidence>
<sequence length="874" mass="97360">MSNVYKGIFICLILIGFIDSSGSSNTVLGNNTSSSQSSTNNNAQKIPDPAIQFNPFLFANTLMTQMIPMFSPFLYPSSPKCAEHRGRVFEGIIQQKIWAMKFVDSFGKLGSGIFQGNTIIMGNYDLCLSADDGNGTSGSFIELKFLAPVPVTTLITSGFANQQNGLPFLYWHICLPTQCNKADAESIGTKFADESGITLVETLIHESKSPTEDTCFIIAVIILSVLGAFCLAGTVIDVFTKDEEEEVARGEDVTVGASGLNAEQEPQSHNESVIVTGIRVIPGNQNEALTPPTVGQHVLPRRTSEILKTEKSNNVSGQPADVTVDAVDANSDISNGSTFIDRSSLTSRRSSLTWRRSVLGRSLLAFSLPTNLRDILNAKHSPGDITCLHGIRVLTISWVILGHCYYQAPYYINQTTLLDMSRWWTFQGILNAPFAVDTFFMLSGCLVAFLFLRTTQKAGKLTVQNMVLYYVHRFLRLTPMYALIILCYTGIAPYMESGPFVKVNSDRDVSCRKTWWRNIVYISNFISDDGMCMVWSWYLANDMQFYVVAPLALVPIALGYLYPGVVVALLMLACHIVSYAVIDDKYHAAALYRNAGDYMAKLYLKPWSRVGPYAVGLLLGVILYKRQKNQKINKNVATLGWLLATGGGLTLMYATYDNFRDGGFIAPAWGEMSTIAHETLKSPVWGMCVGWVVFACFSNCGGFIDSFLSWQGWIPLSKLTFGAYLVHLIIMMFFNNNAQVLNYFSYFFVIERFLAVFVLSYGLSLVFSLLIETPVRNLIKPPGKKKHVKAAKPGSTKRDIDPDLEVRGINPEEQVIQTSGRKPENDVTDGRFYKTKMYLPHFEHHQNRAYVPDENEYESADNIGQPQKLVSRWK</sequence>
<evidence type="ECO:0000256" key="2">
    <source>
        <dbReference type="SAM" id="Phobius"/>
    </source>
</evidence>
<feature type="transmembrane region" description="Helical" evidence="2">
    <location>
        <begin position="684"/>
        <end position="704"/>
    </location>
</feature>
<keyword evidence="3" id="KW-0732">Signal</keyword>
<dbReference type="GeneID" id="106068402"/>
<dbReference type="Proteomes" id="UP001165740">
    <property type="component" value="Chromosome 12"/>
</dbReference>
<dbReference type="RefSeq" id="XP_055861676.1">
    <property type="nucleotide sequence ID" value="XM_056005701.1"/>
</dbReference>
<feature type="chain" id="PRO_5040982681" evidence="3">
    <location>
        <begin position="24"/>
        <end position="874"/>
    </location>
</feature>
<dbReference type="PANTHER" id="PTHR11161">
    <property type="entry name" value="O-ACYLTRANSFERASE"/>
    <property type="match status" value="1"/>
</dbReference>
<dbReference type="PANTHER" id="PTHR11161:SF12">
    <property type="entry name" value="ACYLTRANSFERASE 3 DOMAIN-CONTAINING PROTEIN-RELATED"/>
    <property type="match status" value="1"/>
</dbReference>
<keyword evidence="2" id="KW-1133">Transmembrane helix</keyword>
<feature type="domain" description="Nose resistant-to-fluoxetine protein N-terminal" evidence="4">
    <location>
        <begin position="78"/>
        <end position="208"/>
    </location>
</feature>
<dbReference type="Pfam" id="PF01757">
    <property type="entry name" value="Acyl_transf_3"/>
    <property type="match status" value="1"/>
</dbReference>
<feature type="transmembrane region" description="Helical" evidence="2">
    <location>
        <begin position="746"/>
        <end position="771"/>
    </location>
</feature>